<feature type="domain" description="VWFA" evidence="1">
    <location>
        <begin position="1"/>
        <end position="203"/>
    </location>
</feature>
<keyword evidence="3" id="KW-1185">Reference proteome</keyword>
<sequence length="214" mass="23985">MDVSGSFEHEHEEGTTSRLIERLVPYGMVLDPDGQMDVFSFSHGGENAHHVGTVSPRNCKDYIIDNVIDKVPGWKGGTTYSYVLERNLQHFGWLPREQGGGFLSRFFGLSRDEPTAAKKRSIVIFVTDGENDAGDLDRTIQVLEASERRGDQVYFLFMGACEHAVDFGFLKTIAARFRNTGVVIVRDLDGFVELSDEELNAQLLGPELLQWLRG</sequence>
<organism evidence="2 3">
    <name type="scientific">Bosea massiliensis</name>
    <dbReference type="NCBI Taxonomy" id="151419"/>
    <lineage>
        <taxon>Bacteria</taxon>
        <taxon>Pseudomonadati</taxon>
        <taxon>Pseudomonadota</taxon>
        <taxon>Alphaproteobacteria</taxon>
        <taxon>Hyphomicrobiales</taxon>
        <taxon>Boseaceae</taxon>
        <taxon>Bosea</taxon>
    </lineage>
</organism>
<dbReference type="Pfam" id="PF10138">
    <property type="entry name" value="vWA-TerF-like"/>
    <property type="match status" value="1"/>
</dbReference>
<dbReference type="InterPro" id="IPR019303">
    <property type="entry name" value="vWA_TerF_C"/>
</dbReference>
<dbReference type="InterPro" id="IPR036465">
    <property type="entry name" value="vWFA_dom_sf"/>
</dbReference>
<evidence type="ECO:0000259" key="1">
    <source>
        <dbReference type="PROSITE" id="PS50234"/>
    </source>
</evidence>
<dbReference type="RefSeq" id="WP_245282337.1">
    <property type="nucleotide sequence ID" value="NZ_JBHSLU010000035.1"/>
</dbReference>
<dbReference type="EMBL" id="JBHSLU010000035">
    <property type="protein sequence ID" value="MFC5506175.1"/>
    <property type="molecule type" value="Genomic_DNA"/>
</dbReference>
<evidence type="ECO:0000313" key="3">
    <source>
        <dbReference type="Proteomes" id="UP001596060"/>
    </source>
</evidence>
<dbReference type="PROSITE" id="PS50234">
    <property type="entry name" value="VWFA"/>
    <property type="match status" value="1"/>
</dbReference>
<accession>A0ABW0P1B5</accession>
<evidence type="ECO:0000313" key="2">
    <source>
        <dbReference type="EMBL" id="MFC5506175.1"/>
    </source>
</evidence>
<dbReference type="SUPFAM" id="SSF53300">
    <property type="entry name" value="vWA-like"/>
    <property type="match status" value="1"/>
</dbReference>
<dbReference type="Gene3D" id="3.40.50.410">
    <property type="entry name" value="von Willebrand factor, type A domain"/>
    <property type="match status" value="1"/>
</dbReference>
<protein>
    <submittedName>
        <fullName evidence="2">VWA domain-containing protein</fullName>
    </submittedName>
</protein>
<reference evidence="3" key="1">
    <citation type="journal article" date="2019" name="Int. J. Syst. Evol. Microbiol.">
        <title>The Global Catalogue of Microorganisms (GCM) 10K type strain sequencing project: providing services to taxonomists for standard genome sequencing and annotation.</title>
        <authorList>
            <consortium name="The Broad Institute Genomics Platform"/>
            <consortium name="The Broad Institute Genome Sequencing Center for Infectious Disease"/>
            <person name="Wu L."/>
            <person name="Ma J."/>
        </authorList>
    </citation>
    <scope>NUCLEOTIDE SEQUENCE [LARGE SCALE GENOMIC DNA]</scope>
    <source>
        <strain evidence="3">CCUG 43117</strain>
    </source>
</reference>
<comment type="caution">
    <text evidence="2">The sequence shown here is derived from an EMBL/GenBank/DDBJ whole genome shotgun (WGS) entry which is preliminary data.</text>
</comment>
<proteinExistence type="predicted"/>
<dbReference type="Proteomes" id="UP001596060">
    <property type="component" value="Unassembled WGS sequence"/>
</dbReference>
<gene>
    <name evidence="2" type="ORF">ACFPN9_13005</name>
</gene>
<dbReference type="InterPro" id="IPR002035">
    <property type="entry name" value="VWF_A"/>
</dbReference>
<name>A0ABW0P1B5_9HYPH</name>